<accession>A0A0R3PJ27</accession>
<sequence length="153" mass="17197">MSNLALASHKRILTRYSNQLQKVLTRFKDPKLEEIIIQNLQDDLTPIVIHTSLQQLGVAALENMITTKIQHALDELATILKHIKHALTLPNIEDEFVQYLSAADEAIGNASEYLVLLHARIHGFKAHDELLNTSHKPSPLRTVGKMNPPSLRS</sequence>
<gene>
    <name evidence="1" type="ORF">ACOC_LOCUS4425</name>
</gene>
<dbReference type="WBParaSite" id="ACOC_0000442401-mRNA-1">
    <property type="protein sequence ID" value="ACOC_0000442401-mRNA-1"/>
    <property type="gene ID" value="ACOC_0000442401"/>
</dbReference>
<dbReference type="OrthoDB" id="5903832at2759"/>
<dbReference type="EMBL" id="UYYA01003815">
    <property type="protein sequence ID" value="VDM56010.1"/>
    <property type="molecule type" value="Genomic_DNA"/>
</dbReference>
<organism evidence="3">
    <name type="scientific">Angiostrongylus costaricensis</name>
    <name type="common">Nematode worm</name>
    <dbReference type="NCBI Taxonomy" id="334426"/>
    <lineage>
        <taxon>Eukaryota</taxon>
        <taxon>Metazoa</taxon>
        <taxon>Ecdysozoa</taxon>
        <taxon>Nematoda</taxon>
        <taxon>Chromadorea</taxon>
        <taxon>Rhabditida</taxon>
        <taxon>Rhabditina</taxon>
        <taxon>Rhabditomorpha</taxon>
        <taxon>Strongyloidea</taxon>
        <taxon>Metastrongylidae</taxon>
        <taxon>Angiostrongylus</taxon>
    </lineage>
</organism>
<reference evidence="1 2" key="2">
    <citation type="submission" date="2018-11" db="EMBL/GenBank/DDBJ databases">
        <authorList>
            <consortium name="Pathogen Informatics"/>
        </authorList>
    </citation>
    <scope>NUCLEOTIDE SEQUENCE [LARGE SCALE GENOMIC DNA]</scope>
    <source>
        <strain evidence="1 2">Costa Rica</strain>
    </source>
</reference>
<dbReference type="AlphaFoldDB" id="A0A0R3PJ27"/>
<protein>
    <submittedName>
        <fullName evidence="3">PhoU domain-containing protein</fullName>
    </submittedName>
</protein>
<dbReference type="Proteomes" id="UP000267027">
    <property type="component" value="Unassembled WGS sequence"/>
</dbReference>
<proteinExistence type="predicted"/>
<evidence type="ECO:0000313" key="2">
    <source>
        <dbReference type="Proteomes" id="UP000267027"/>
    </source>
</evidence>
<evidence type="ECO:0000313" key="1">
    <source>
        <dbReference type="EMBL" id="VDM56010.1"/>
    </source>
</evidence>
<evidence type="ECO:0000313" key="3">
    <source>
        <dbReference type="WBParaSite" id="ACOC_0000442401-mRNA-1"/>
    </source>
</evidence>
<name>A0A0R3PJ27_ANGCS</name>
<keyword evidence="2" id="KW-1185">Reference proteome</keyword>
<reference evidence="3" key="1">
    <citation type="submission" date="2017-02" db="UniProtKB">
        <authorList>
            <consortium name="WormBaseParasite"/>
        </authorList>
    </citation>
    <scope>IDENTIFICATION</scope>
</reference>